<sequence>MVEPCTESPLAPLDSPLEGREMPKRFTDDMVSNSKKDRLIFSLRKRERERERYKKLLIMALIVTRKLE</sequence>
<name>A0A3M7QKM6_BRAPC</name>
<comment type="caution">
    <text evidence="2">The sequence shown here is derived from an EMBL/GenBank/DDBJ whole genome shotgun (WGS) entry which is preliminary data.</text>
</comment>
<dbReference type="Proteomes" id="UP000276133">
    <property type="component" value="Unassembled WGS sequence"/>
</dbReference>
<feature type="region of interest" description="Disordered" evidence="1">
    <location>
        <begin position="1"/>
        <end position="25"/>
    </location>
</feature>
<evidence type="ECO:0000256" key="1">
    <source>
        <dbReference type="SAM" id="MobiDB-lite"/>
    </source>
</evidence>
<dbReference type="EMBL" id="REGN01005836">
    <property type="protein sequence ID" value="RNA11839.1"/>
    <property type="molecule type" value="Genomic_DNA"/>
</dbReference>
<proteinExistence type="predicted"/>
<evidence type="ECO:0000313" key="3">
    <source>
        <dbReference type="Proteomes" id="UP000276133"/>
    </source>
</evidence>
<reference evidence="2 3" key="1">
    <citation type="journal article" date="2018" name="Sci. Rep.">
        <title>Genomic signatures of local adaptation to the degree of environmental predictability in rotifers.</title>
        <authorList>
            <person name="Franch-Gras L."/>
            <person name="Hahn C."/>
            <person name="Garcia-Roger E.M."/>
            <person name="Carmona M.J."/>
            <person name="Serra M."/>
            <person name="Gomez A."/>
        </authorList>
    </citation>
    <scope>NUCLEOTIDE SEQUENCE [LARGE SCALE GENOMIC DNA]</scope>
    <source>
        <strain evidence="2">HYR1</strain>
    </source>
</reference>
<keyword evidence="3" id="KW-1185">Reference proteome</keyword>
<gene>
    <name evidence="2" type="ORF">BpHYR1_013214</name>
</gene>
<dbReference type="AlphaFoldDB" id="A0A3M7QKM6"/>
<evidence type="ECO:0000313" key="2">
    <source>
        <dbReference type="EMBL" id="RNA11839.1"/>
    </source>
</evidence>
<organism evidence="2 3">
    <name type="scientific">Brachionus plicatilis</name>
    <name type="common">Marine rotifer</name>
    <name type="synonym">Brachionus muelleri</name>
    <dbReference type="NCBI Taxonomy" id="10195"/>
    <lineage>
        <taxon>Eukaryota</taxon>
        <taxon>Metazoa</taxon>
        <taxon>Spiralia</taxon>
        <taxon>Gnathifera</taxon>
        <taxon>Rotifera</taxon>
        <taxon>Eurotatoria</taxon>
        <taxon>Monogononta</taxon>
        <taxon>Pseudotrocha</taxon>
        <taxon>Ploima</taxon>
        <taxon>Brachionidae</taxon>
        <taxon>Brachionus</taxon>
    </lineage>
</organism>
<accession>A0A3M7QKM6</accession>
<protein>
    <submittedName>
        <fullName evidence="2">Uncharacterized protein</fullName>
    </submittedName>
</protein>